<name>A0A1X9ZMU2_9VIRU</name>
<dbReference type="Proteomes" id="UP000203345">
    <property type="component" value="Segment"/>
</dbReference>
<evidence type="ECO:0000313" key="3">
    <source>
        <dbReference type="Proteomes" id="UP000203345"/>
    </source>
</evidence>
<evidence type="ECO:0000256" key="1">
    <source>
        <dbReference type="SAM" id="MobiDB-lite"/>
    </source>
</evidence>
<proteinExistence type="predicted"/>
<reference evidence="2 3" key="1">
    <citation type="submission" date="2016-11" db="EMBL/GenBank/DDBJ databases">
        <title>Identification of Agave tequilana leaf virus in Mexico.</title>
        <authorList>
            <person name="De La Torre Almaraz R."/>
            <person name="Salgado H."/>
        </authorList>
    </citation>
    <scope>NUCLEOTIDE SEQUENCE [LARGE SCALE GENOMIC DNA]</scope>
    <source>
        <strain evidence="2">Jal2</strain>
    </source>
</reference>
<dbReference type="OrthoDB" id="25484at10239"/>
<organism evidence="2 3">
    <name type="scientific">Agave yellow streak virus Jalisco 1</name>
    <dbReference type="NCBI Taxonomy" id="3142681"/>
    <lineage>
        <taxon>Viruses</taxon>
        <taxon>Riboviria</taxon>
        <taxon>Orthornavirae</taxon>
        <taxon>Kitrinoviricota</taxon>
        <taxon>Alsuviricetes</taxon>
        <taxon>Tymovirales</taxon>
        <taxon>Betaflexiviridae</taxon>
        <taxon>Trivirinae</taxon>
        <taxon>Vitivirus</taxon>
    </lineage>
</organism>
<feature type="region of interest" description="Disordered" evidence="1">
    <location>
        <begin position="88"/>
        <end position="109"/>
    </location>
</feature>
<sequence length="126" mass="14261">MNKSSNNPWLLGESRSAAKRRAKRWGVCFCHGRVECANKQTNSQADVRAALMEPATRWLSKTGTRYVTNAIQHCLDDMEARGDYSFHKNFKSGNEPNGGARSPEETPWAYNWNQCLEPVRDGKESP</sequence>
<evidence type="ECO:0000313" key="2">
    <source>
        <dbReference type="EMBL" id="ARS73026.1"/>
    </source>
</evidence>
<dbReference type="EMBL" id="KY190215">
    <property type="protein sequence ID" value="ARS73026.1"/>
    <property type="molecule type" value="Genomic_RNA"/>
</dbReference>
<accession>A0A1X9ZMU2</accession>
<protein>
    <submittedName>
        <fullName evidence="2">Nucleic acid-binding protein</fullName>
    </submittedName>
</protein>